<keyword evidence="3" id="KW-1185">Reference proteome</keyword>
<evidence type="ECO:0000259" key="1">
    <source>
        <dbReference type="Pfam" id="PF05050"/>
    </source>
</evidence>
<dbReference type="InterPro" id="IPR029063">
    <property type="entry name" value="SAM-dependent_MTases_sf"/>
</dbReference>
<proteinExistence type="predicted"/>
<gene>
    <name evidence="2" type="ORF">L196_10434</name>
</gene>
<evidence type="ECO:0000313" key="3">
    <source>
        <dbReference type="Proteomes" id="UP000015462"/>
    </source>
</evidence>
<dbReference type="AlphaFoldDB" id="A0AB33YYC5"/>
<feature type="domain" description="Methyltransferase FkbM" evidence="1">
    <location>
        <begin position="57"/>
        <end position="212"/>
    </location>
</feature>
<dbReference type="Proteomes" id="UP000015462">
    <property type="component" value="Unassembled WGS sequence"/>
</dbReference>
<dbReference type="NCBIfam" id="TIGR01444">
    <property type="entry name" value="fkbM_fam"/>
    <property type="match status" value="1"/>
</dbReference>
<keyword evidence="2" id="KW-0808">Transferase</keyword>
<name>A0AB33YYC5_9GAMM</name>
<dbReference type="GO" id="GO:0032259">
    <property type="term" value="P:methylation"/>
    <property type="evidence" value="ECO:0007669"/>
    <property type="project" value="UniProtKB-KW"/>
</dbReference>
<accession>A0AB33YYC5</accession>
<dbReference type="SUPFAM" id="SSF53335">
    <property type="entry name" value="S-adenosyl-L-methionine-dependent methyltransferases"/>
    <property type="match status" value="1"/>
</dbReference>
<evidence type="ECO:0000313" key="2">
    <source>
        <dbReference type="EMBL" id="EPD12215.1"/>
    </source>
</evidence>
<protein>
    <submittedName>
        <fullName evidence="2">FkbM family methyltransferase</fullName>
    </submittedName>
</protein>
<comment type="caution">
    <text evidence="2">The sequence shown here is derived from an EMBL/GenBank/DDBJ whole genome shotgun (WGS) entry which is preliminary data.</text>
</comment>
<dbReference type="PANTHER" id="PTHR34203">
    <property type="entry name" value="METHYLTRANSFERASE, FKBM FAMILY PROTEIN"/>
    <property type="match status" value="1"/>
</dbReference>
<dbReference type="RefSeq" id="WP_016390925.1">
    <property type="nucleotide sequence ID" value="NZ_KE646811.1"/>
</dbReference>
<keyword evidence="2" id="KW-0489">Methyltransferase</keyword>
<organism evidence="2 3">
    <name type="scientific">Cycloclasticus pugetii</name>
    <dbReference type="NCBI Taxonomy" id="34068"/>
    <lineage>
        <taxon>Bacteria</taxon>
        <taxon>Pseudomonadati</taxon>
        <taxon>Pseudomonadota</taxon>
        <taxon>Gammaproteobacteria</taxon>
        <taxon>Thiotrichales</taxon>
        <taxon>Piscirickettsiaceae</taxon>
        <taxon>Cycloclasticus</taxon>
    </lineage>
</organism>
<dbReference type="Gene3D" id="3.40.50.150">
    <property type="entry name" value="Vaccinia Virus protein VP39"/>
    <property type="match status" value="1"/>
</dbReference>
<dbReference type="PANTHER" id="PTHR34203:SF15">
    <property type="entry name" value="SLL1173 PROTEIN"/>
    <property type="match status" value="1"/>
</dbReference>
<dbReference type="InterPro" id="IPR006342">
    <property type="entry name" value="FkbM_mtfrase"/>
</dbReference>
<reference evidence="2 3" key="1">
    <citation type="journal article" date="2013" name="Genome Announc.">
        <title>Genome Sequence of the Pyrene- and Fluoranthene-Degrading Bacterium Cycloclasticus sp. Strain PY97M.</title>
        <authorList>
            <person name="Cui Z."/>
            <person name="Xu G."/>
            <person name="Li Q."/>
            <person name="Gao W."/>
            <person name="Zheng L."/>
        </authorList>
    </citation>
    <scope>NUCLEOTIDE SEQUENCE [LARGE SCALE GENOMIC DNA]</scope>
    <source>
        <strain evidence="2 3">PY97M</strain>
    </source>
</reference>
<dbReference type="InterPro" id="IPR052514">
    <property type="entry name" value="SAM-dependent_MTase"/>
</dbReference>
<dbReference type="Pfam" id="PF05050">
    <property type="entry name" value="Methyltransf_21"/>
    <property type="match status" value="1"/>
</dbReference>
<sequence>MSVIASFKLGGKKIALEGYSQNDWIYKSIIKKKTFYEIELLKYMKFALRKRSGFILDVGANIGNHSVFFGLIMNRKVVCFEANPSVFGILERNLNKNHVIYEAFNFGLGAEDASFEINETHEGAKDNIGAVKLSKALGGEIRVKPLDKVFNEIKFQRDGLVAIKVDIEGMEPAMLKGATGVLKNYRPDLFVEINDDAAMKKIERILFQLDYKKLYSYADSPVWHFSHATSLSNLRWLELTLYTLVMKSIRAFNRITLSVFKKIFCKQK</sequence>
<dbReference type="GO" id="GO:0008168">
    <property type="term" value="F:methyltransferase activity"/>
    <property type="evidence" value="ECO:0007669"/>
    <property type="project" value="UniProtKB-KW"/>
</dbReference>
<dbReference type="EMBL" id="ASHL01000012">
    <property type="protein sequence ID" value="EPD12215.1"/>
    <property type="molecule type" value="Genomic_DNA"/>
</dbReference>